<dbReference type="Proteomes" id="UP000178429">
    <property type="component" value="Unassembled WGS sequence"/>
</dbReference>
<dbReference type="Gene3D" id="3.40.50.300">
    <property type="entry name" value="P-loop containing nucleotide triphosphate hydrolases"/>
    <property type="match status" value="1"/>
</dbReference>
<dbReference type="PANTHER" id="PTHR43566">
    <property type="entry name" value="CONSERVED PROTEIN"/>
    <property type="match status" value="1"/>
</dbReference>
<organism evidence="3 4">
    <name type="scientific">Candidatus Woesebacteria bacterium RIFCSPLOWO2_01_FULL_44_14</name>
    <dbReference type="NCBI Taxonomy" id="1802525"/>
    <lineage>
        <taxon>Bacteria</taxon>
        <taxon>Candidatus Woeseibacteriota</taxon>
    </lineage>
</organism>
<dbReference type="CDD" id="cd00009">
    <property type="entry name" value="AAA"/>
    <property type="match status" value="1"/>
</dbReference>
<dbReference type="SUPFAM" id="SSF52540">
    <property type="entry name" value="P-loop containing nucleoside triphosphate hydrolases"/>
    <property type="match status" value="1"/>
</dbReference>
<proteinExistence type="predicted"/>
<dbReference type="InterPro" id="IPR027417">
    <property type="entry name" value="P-loop_NTPase"/>
</dbReference>
<evidence type="ECO:0000259" key="1">
    <source>
        <dbReference type="Pfam" id="PF13173"/>
    </source>
</evidence>
<dbReference type="Pfam" id="PF13635">
    <property type="entry name" value="DUF4143"/>
    <property type="match status" value="1"/>
</dbReference>
<gene>
    <name evidence="3" type="ORF">A2975_05575</name>
</gene>
<dbReference type="InterPro" id="IPR025420">
    <property type="entry name" value="DUF4143"/>
</dbReference>
<protein>
    <recommendedName>
        <fullName evidence="5">AAA+ ATPase domain-containing protein</fullName>
    </recommendedName>
</protein>
<feature type="domain" description="DUF4143" evidence="2">
    <location>
        <begin position="211"/>
        <end position="362"/>
    </location>
</feature>
<dbReference type="PANTHER" id="PTHR43566:SF1">
    <property type="entry name" value="AAA+ ATPASE DOMAIN-CONTAINING PROTEIN"/>
    <property type="match status" value="1"/>
</dbReference>
<evidence type="ECO:0000259" key="2">
    <source>
        <dbReference type="Pfam" id="PF13635"/>
    </source>
</evidence>
<comment type="caution">
    <text evidence="3">The sequence shown here is derived from an EMBL/GenBank/DDBJ whole genome shotgun (WGS) entry which is preliminary data.</text>
</comment>
<feature type="domain" description="AAA" evidence="1">
    <location>
        <begin position="26"/>
        <end position="165"/>
    </location>
</feature>
<dbReference type="Pfam" id="PF13173">
    <property type="entry name" value="AAA_14"/>
    <property type="match status" value="1"/>
</dbReference>
<sequence length="419" mass="48756">MRVNKFPARLKPRNILQKLIPFLKTEEILLLYGMRQTGKTSLMFLLMNYLLNKKVEQSQIVYLDLENIADFEALEKIRDFDNFINLLKVVHRVNIKKRTFIFIDEIQHLTNPSSFLKYLHDHYKPNLKFIVSGSSSLEIKKKFSDALTGRILRFEVLPLEYKEFLNFSDQKSSLTNFEEFILYGGFPAISLKSDSETKELLLKEIYSLYVRRDIKDIGAIEDILSFNRLAGILAAQIGSLVSEVNLSNAVDISRPTTKNYLFILQNTFVINLLTPFFTNPKKELTKTPKVYFNDTGLRNAALDNFTDLSKRVDKGSLAENAVFSELKKAGIEKINFWRTERKQEIDFILQIQGEIFPLEVKYQTFRNPRISSNLKTFIKKYQPAKAYIATKNFKTQTDFLATKVYFVPCYKLNYLLLKA</sequence>
<dbReference type="EMBL" id="MGHL01000019">
    <property type="protein sequence ID" value="OGM68739.1"/>
    <property type="molecule type" value="Genomic_DNA"/>
</dbReference>
<reference evidence="3 4" key="1">
    <citation type="journal article" date="2016" name="Nat. Commun.">
        <title>Thousands of microbial genomes shed light on interconnected biogeochemical processes in an aquifer system.</title>
        <authorList>
            <person name="Anantharaman K."/>
            <person name="Brown C.T."/>
            <person name="Hug L.A."/>
            <person name="Sharon I."/>
            <person name="Castelle C.J."/>
            <person name="Probst A.J."/>
            <person name="Thomas B.C."/>
            <person name="Singh A."/>
            <person name="Wilkins M.J."/>
            <person name="Karaoz U."/>
            <person name="Brodie E.L."/>
            <person name="Williams K.H."/>
            <person name="Hubbard S.S."/>
            <person name="Banfield J.F."/>
        </authorList>
    </citation>
    <scope>NUCLEOTIDE SEQUENCE [LARGE SCALE GENOMIC DNA]</scope>
</reference>
<evidence type="ECO:0008006" key="5">
    <source>
        <dbReference type="Google" id="ProtNLM"/>
    </source>
</evidence>
<evidence type="ECO:0000313" key="3">
    <source>
        <dbReference type="EMBL" id="OGM68739.1"/>
    </source>
</evidence>
<dbReference type="AlphaFoldDB" id="A0A1F8BYU6"/>
<dbReference type="InterPro" id="IPR041682">
    <property type="entry name" value="AAA_14"/>
</dbReference>
<name>A0A1F8BYU6_9BACT</name>
<evidence type="ECO:0000313" key="4">
    <source>
        <dbReference type="Proteomes" id="UP000178429"/>
    </source>
</evidence>
<accession>A0A1F8BYU6</accession>